<gene>
    <name evidence="8" type="ORF">LTR97_012499</name>
</gene>
<keyword evidence="2" id="KW-0808">Transferase</keyword>
<name>A0AAN7VWP2_9PEZI</name>
<dbReference type="Proteomes" id="UP001310594">
    <property type="component" value="Unassembled WGS sequence"/>
</dbReference>
<dbReference type="InterPro" id="IPR015338">
    <property type="entry name" value="GT64_dom"/>
</dbReference>
<dbReference type="InterPro" id="IPR004263">
    <property type="entry name" value="Exostosin"/>
</dbReference>
<feature type="compositionally biased region" description="Basic and acidic residues" evidence="5">
    <location>
        <begin position="1"/>
        <end position="12"/>
    </location>
</feature>
<evidence type="ECO:0000256" key="3">
    <source>
        <dbReference type="ARBA" id="ARBA00023136"/>
    </source>
</evidence>
<dbReference type="AlphaFoldDB" id="A0AAN7VWP2"/>
<dbReference type="GO" id="GO:0016757">
    <property type="term" value="F:glycosyltransferase activity"/>
    <property type="evidence" value="ECO:0007669"/>
    <property type="project" value="InterPro"/>
</dbReference>
<dbReference type="Gene3D" id="3.90.550.10">
    <property type="entry name" value="Spore Coat Polysaccharide Biosynthesis Protein SpsA, Chain A"/>
    <property type="match status" value="1"/>
</dbReference>
<dbReference type="Pfam" id="PF09258">
    <property type="entry name" value="Glyco_transf_64"/>
    <property type="match status" value="1"/>
</dbReference>
<keyword evidence="3 6" id="KW-0472">Membrane</keyword>
<protein>
    <recommendedName>
        <fullName evidence="7">Glycosyl transferase 64 domain-containing protein</fullName>
    </recommendedName>
</protein>
<evidence type="ECO:0000256" key="1">
    <source>
        <dbReference type="ARBA" id="ARBA00004370"/>
    </source>
</evidence>
<organism evidence="8 9">
    <name type="scientific">Elasticomyces elasticus</name>
    <dbReference type="NCBI Taxonomy" id="574655"/>
    <lineage>
        <taxon>Eukaryota</taxon>
        <taxon>Fungi</taxon>
        <taxon>Dikarya</taxon>
        <taxon>Ascomycota</taxon>
        <taxon>Pezizomycotina</taxon>
        <taxon>Dothideomycetes</taxon>
        <taxon>Dothideomycetidae</taxon>
        <taxon>Mycosphaerellales</taxon>
        <taxon>Teratosphaeriaceae</taxon>
        <taxon>Elasticomyces</taxon>
    </lineage>
</organism>
<dbReference type="GO" id="GO:0016020">
    <property type="term" value="C:membrane"/>
    <property type="evidence" value="ECO:0007669"/>
    <property type="project" value="UniProtKB-SubCell"/>
</dbReference>
<sequence>MPDRREYGKLEPEQPDNDLAFLPSRTSSGQQQNNPVLRPLRLNKRYIVLGGVAFLLICLLFAGAAHPDVRRRILPASGQDGLESILGRKEQLEEGFTLVTPTYRRLERLPTFLDNYATGKIPSLKRVVLLWADLENAAPESFTSTLSKYAVPVIIGELTHNSLNERFRATKDMPTKGILSVDDDVLITPEDTEMGYQAWRDWGEGRKRMTGYIPRELKADGTYVVERLPSYSMVLTKAAFFHHDWMYAYWSDDLLVTEARNYVGEHNNCEDILMSFLHAYFAQRPPLFVDAPFKDLGSGGISFQPGHMEQRTACTRKFLEIFGKDVMLGTNVSVKAY</sequence>
<keyword evidence="6" id="KW-0812">Transmembrane</keyword>
<evidence type="ECO:0000256" key="5">
    <source>
        <dbReference type="SAM" id="MobiDB-lite"/>
    </source>
</evidence>
<feature type="domain" description="Glycosyl transferase 64" evidence="7">
    <location>
        <begin position="96"/>
        <end position="334"/>
    </location>
</feature>
<keyword evidence="4" id="KW-1015">Disulfide bond</keyword>
<dbReference type="SUPFAM" id="SSF53448">
    <property type="entry name" value="Nucleotide-diphospho-sugar transferases"/>
    <property type="match status" value="1"/>
</dbReference>
<feature type="compositionally biased region" description="Polar residues" evidence="5">
    <location>
        <begin position="24"/>
        <end position="34"/>
    </location>
</feature>
<comment type="caution">
    <text evidence="8">The sequence shown here is derived from an EMBL/GenBank/DDBJ whole genome shotgun (WGS) entry which is preliminary data.</text>
</comment>
<evidence type="ECO:0000313" key="9">
    <source>
        <dbReference type="Proteomes" id="UP001310594"/>
    </source>
</evidence>
<evidence type="ECO:0000259" key="7">
    <source>
        <dbReference type="Pfam" id="PF09258"/>
    </source>
</evidence>
<comment type="subcellular location">
    <subcellularLocation>
        <location evidence="1">Membrane</location>
    </subcellularLocation>
</comment>
<evidence type="ECO:0000256" key="6">
    <source>
        <dbReference type="SAM" id="Phobius"/>
    </source>
</evidence>
<feature type="transmembrane region" description="Helical" evidence="6">
    <location>
        <begin position="46"/>
        <end position="65"/>
    </location>
</feature>
<proteinExistence type="predicted"/>
<evidence type="ECO:0000313" key="8">
    <source>
        <dbReference type="EMBL" id="KAK5690015.1"/>
    </source>
</evidence>
<keyword evidence="6" id="KW-1133">Transmembrane helix</keyword>
<evidence type="ECO:0000256" key="2">
    <source>
        <dbReference type="ARBA" id="ARBA00022679"/>
    </source>
</evidence>
<accession>A0AAN7VWP2</accession>
<evidence type="ECO:0000256" key="4">
    <source>
        <dbReference type="ARBA" id="ARBA00023157"/>
    </source>
</evidence>
<reference evidence="8" key="1">
    <citation type="submission" date="2023-08" db="EMBL/GenBank/DDBJ databases">
        <title>Black Yeasts Isolated from many extreme environments.</title>
        <authorList>
            <person name="Coleine C."/>
            <person name="Stajich J.E."/>
            <person name="Selbmann L."/>
        </authorList>
    </citation>
    <scope>NUCLEOTIDE SEQUENCE</scope>
    <source>
        <strain evidence="8">CCFEE 5810</strain>
    </source>
</reference>
<feature type="region of interest" description="Disordered" evidence="5">
    <location>
        <begin position="1"/>
        <end position="34"/>
    </location>
</feature>
<dbReference type="InterPro" id="IPR029044">
    <property type="entry name" value="Nucleotide-diphossugar_trans"/>
</dbReference>
<dbReference type="EMBL" id="JAVRQU010000027">
    <property type="protein sequence ID" value="KAK5690015.1"/>
    <property type="molecule type" value="Genomic_DNA"/>
</dbReference>
<dbReference type="PANTHER" id="PTHR48261">
    <property type="entry name" value="ACETYLGLUCOSAMINYLTRANSFERASE"/>
    <property type="match status" value="1"/>
</dbReference>
<dbReference type="PANTHER" id="PTHR48261:SF2">
    <property type="entry name" value="ACETYLGLUCOSAMINYLTRANSFERASE"/>
    <property type="match status" value="1"/>
</dbReference>